<feature type="region of interest" description="Disordered" evidence="1">
    <location>
        <begin position="151"/>
        <end position="205"/>
    </location>
</feature>
<dbReference type="EMBL" id="AGQV01000002">
    <property type="protein sequence ID" value="EHH68674.1"/>
    <property type="molecule type" value="Genomic_DNA"/>
</dbReference>
<name>G6XIN4_9PROT</name>
<evidence type="ECO:0000313" key="2">
    <source>
        <dbReference type="EMBL" id="EHH68674.1"/>
    </source>
</evidence>
<evidence type="ECO:0000313" key="3">
    <source>
        <dbReference type="Proteomes" id="UP000004949"/>
    </source>
</evidence>
<comment type="caution">
    <text evidence="2">The sequence shown here is derived from an EMBL/GenBank/DDBJ whole genome shotgun (WGS) entry which is preliminary data.</text>
</comment>
<feature type="region of interest" description="Disordered" evidence="1">
    <location>
        <begin position="32"/>
        <end position="54"/>
    </location>
</feature>
<reference evidence="2 3" key="1">
    <citation type="submission" date="2011-10" db="EMBL/GenBank/DDBJ databases">
        <title>Genome sequence of Gluconobacter morbifer G707, isolated from Drosophila gut.</title>
        <authorList>
            <person name="Lee W.-J."/>
            <person name="Kim E.-K."/>
        </authorList>
    </citation>
    <scope>NUCLEOTIDE SEQUENCE [LARGE SCALE GENOMIC DNA]</scope>
    <source>
        <strain evidence="2 3">G707</strain>
    </source>
</reference>
<gene>
    <name evidence="2" type="ORF">GMO_14440</name>
</gene>
<protein>
    <submittedName>
        <fullName evidence="2">Uncharacterized protein</fullName>
    </submittedName>
</protein>
<dbReference type="PATRIC" id="fig|1088869.3.peg.1445"/>
<sequence>MDDIQNIILVENIRMQDEQQVTDEDKLRQALSRLGAGNARSAKPRSSTPTTERRRRFVRDGQVVVEHQGGRGLVTRNAGQEDQEEIERLRQSVKREQRRWEEAERHLSDMRGQIRVFETREAHAKIRISELTKDLREHQDTIQTLKGELHRVRDQAQEASRRSPRPVGRPRKEQPPVEAEEMPSAVQPEPRAANEPEPVQWWIKA</sequence>
<keyword evidence="3" id="KW-1185">Reference proteome</keyword>
<organism evidence="2 3">
    <name type="scientific">Gluconobacter morbifer G707</name>
    <dbReference type="NCBI Taxonomy" id="1088869"/>
    <lineage>
        <taxon>Bacteria</taxon>
        <taxon>Pseudomonadati</taxon>
        <taxon>Pseudomonadota</taxon>
        <taxon>Alphaproteobacteria</taxon>
        <taxon>Acetobacterales</taxon>
        <taxon>Acetobacteraceae</taxon>
        <taxon>Gluconobacter</taxon>
    </lineage>
</organism>
<dbReference type="AlphaFoldDB" id="G6XIN4"/>
<feature type="compositionally biased region" description="Basic and acidic residues" evidence="1">
    <location>
        <begin position="151"/>
        <end position="161"/>
    </location>
</feature>
<evidence type="ECO:0000256" key="1">
    <source>
        <dbReference type="SAM" id="MobiDB-lite"/>
    </source>
</evidence>
<dbReference type="STRING" id="1088869.GMO_14440"/>
<dbReference type="SUPFAM" id="SSF57997">
    <property type="entry name" value="Tropomyosin"/>
    <property type="match status" value="1"/>
</dbReference>
<proteinExistence type="predicted"/>
<accession>G6XIN4</accession>
<dbReference type="Proteomes" id="UP000004949">
    <property type="component" value="Unassembled WGS sequence"/>
</dbReference>